<feature type="transmembrane region" description="Helical" evidence="12">
    <location>
        <begin position="314"/>
        <end position="335"/>
    </location>
</feature>
<dbReference type="Gene3D" id="1.20.1730.10">
    <property type="entry name" value="Sodium/glucose cotransporter"/>
    <property type="match status" value="1"/>
</dbReference>
<dbReference type="GeneID" id="78295595"/>
<keyword evidence="7" id="KW-0915">Sodium</keyword>
<evidence type="ECO:0000256" key="8">
    <source>
        <dbReference type="ARBA" id="ARBA00023065"/>
    </source>
</evidence>
<feature type="transmembrane region" description="Helical" evidence="12">
    <location>
        <begin position="463"/>
        <end position="483"/>
    </location>
</feature>
<dbReference type="AlphaFoldDB" id="A0A2U1AW13"/>
<accession>A0A2U1AW13</accession>
<evidence type="ECO:0000256" key="5">
    <source>
        <dbReference type="ARBA" id="ARBA00022692"/>
    </source>
</evidence>
<reference evidence="13 14" key="1">
    <citation type="submission" date="2018-04" db="EMBL/GenBank/DDBJ databases">
        <title>Genomic Encyclopedia of Type Strains, Phase IV (KMG-IV): sequencing the most valuable type-strain genomes for metagenomic binning, comparative biology and taxonomic classification.</title>
        <authorList>
            <person name="Goeker M."/>
        </authorList>
    </citation>
    <scope>NUCLEOTIDE SEQUENCE [LARGE SCALE GENOMIC DNA]</scope>
    <source>
        <strain evidence="13 14">DSM 14823</strain>
    </source>
</reference>
<evidence type="ECO:0000256" key="12">
    <source>
        <dbReference type="SAM" id="Phobius"/>
    </source>
</evidence>
<dbReference type="EMBL" id="QEKH01000016">
    <property type="protein sequence ID" value="PVY40592.1"/>
    <property type="molecule type" value="Genomic_DNA"/>
</dbReference>
<dbReference type="PROSITE" id="PS50283">
    <property type="entry name" value="NA_SOLUT_SYMP_3"/>
    <property type="match status" value="1"/>
</dbReference>
<comment type="caution">
    <text evidence="13">The sequence shown here is derived from an EMBL/GenBank/DDBJ whole genome shotgun (WGS) entry which is preliminary data.</text>
</comment>
<dbReference type="RefSeq" id="WP_116884297.1">
    <property type="nucleotide sequence ID" value="NZ_CABMMC010000011.1"/>
</dbReference>
<feature type="transmembrane region" description="Helical" evidence="12">
    <location>
        <begin position="151"/>
        <end position="168"/>
    </location>
</feature>
<evidence type="ECO:0000313" key="14">
    <source>
        <dbReference type="Proteomes" id="UP000245959"/>
    </source>
</evidence>
<feature type="transmembrane region" description="Helical" evidence="12">
    <location>
        <begin position="400"/>
        <end position="421"/>
    </location>
</feature>
<dbReference type="InterPro" id="IPR001734">
    <property type="entry name" value="Na/solute_symporter"/>
</dbReference>
<evidence type="ECO:0000256" key="3">
    <source>
        <dbReference type="ARBA" id="ARBA00022448"/>
    </source>
</evidence>
<dbReference type="PANTHER" id="PTHR42985">
    <property type="entry name" value="SODIUM-COUPLED MONOCARBOXYLATE TRANSPORTER"/>
    <property type="match status" value="1"/>
</dbReference>
<feature type="transmembrane region" description="Helical" evidence="12">
    <location>
        <begin position="174"/>
        <end position="198"/>
    </location>
</feature>
<protein>
    <submittedName>
        <fullName evidence="13">SSS family solute:Na+ symporter</fullName>
    </submittedName>
</protein>
<keyword evidence="4" id="KW-1003">Cell membrane</keyword>
<name>A0A2U1AW13_9BACT</name>
<keyword evidence="8" id="KW-0406">Ion transport</keyword>
<evidence type="ECO:0000256" key="2">
    <source>
        <dbReference type="ARBA" id="ARBA00006434"/>
    </source>
</evidence>
<evidence type="ECO:0000256" key="11">
    <source>
        <dbReference type="RuleBase" id="RU362091"/>
    </source>
</evidence>
<keyword evidence="14" id="KW-1185">Reference proteome</keyword>
<dbReference type="GO" id="GO:0005886">
    <property type="term" value="C:plasma membrane"/>
    <property type="evidence" value="ECO:0007669"/>
    <property type="project" value="UniProtKB-SubCell"/>
</dbReference>
<evidence type="ECO:0000256" key="7">
    <source>
        <dbReference type="ARBA" id="ARBA00023053"/>
    </source>
</evidence>
<evidence type="ECO:0000256" key="10">
    <source>
        <dbReference type="ARBA" id="ARBA00023201"/>
    </source>
</evidence>
<sequence>MFRLWDLVAIILFLAGMAGMGLWFARRNTSTEAYFLGNRSFPGWAVGISMLGTSISSVTFLAIPAAAYVLDYRQAVTNLALPFVAVIALIFFIPLFRQGALTSAYEYLEKRFGVLVRSYAALSFLVLQVVRLAMILYLVSIPIEGMLGIPILWIIIVGGVVVSVYTVFGGIEAVIWTDVVQTFILLGGGLLCLGLMVWDLPGGFGQVIEIGTEFNKFSLGPLEGGFGERTFFVVLLLGLVNFTNEYAGNQNVVQRYIASKSLREARKATLICMFMSVPTWMSFFFLGSCMFAFYHVFPEPAVAAMAADEVLPHFILTRTPPFVGGTIIAACLAAAMSSQSSSINAISTICTVDFVKRFGRVRSDRDCLVIAKLIAGAASVLMIGGAIAICYIPKESMNDFGLIIGSLFGGGVLSIFLLGFFTTRVGNCAVITGTAVALACNFYLMLNTFGWLPPVLALPVHSYWTTIIVNAVSFPVAYGVALFRPNRRNLERLTVWTLPPGSFGGNPKPGLPAMTE</sequence>
<evidence type="ECO:0000256" key="4">
    <source>
        <dbReference type="ARBA" id="ARBA00022475"/>
    </source>
</evidence>
<evidence type="ECO:0000313" key="13">
    <source>
        <dbReference type="EMBL" id="PVY40592.1"/>
    </source>
</evidence>
<dbReference type="NCBIfam" id="TIGR00813">
    <property type="entry name" value="sss"/>
    <property type="match status" value="1"/>
</dbReference>
<feature type="transmembrane region" description="Helical" evidence="12">
    <location>
        <begin position="367"/>
        <end position="394"/>
    </location>
</feature>
<keyword evidence="6 12" id="KW-1133">Transmembrane helix</keyword>
<dbReference type="Proteomes" id="UP000245959">
    <property type="component" value="Unassembled WGS sequence"/>
</dbReference>
<dbReference type="Pfam" id="PF00474">
    <property type="entry name" value="SSF"/>
    <property type="match status" value="1"/>
</dbReference>
<feature type="transmembrane region" description="Helical" evidence="12">
    <location>
        <begin position="45"/>
        <end position="69"/>
    </location>
</feature>
<evidence type="ECO:0000256" key="6">
    <source>
        <dbReference type="ARBA" id="ARBA00022989"/>
    </source>
</evidence>
<dbReference type="OrthoDB" id="9803597at2"/>
<feature type="transmembrane region" description="Helical" evidence="12">
    <location>
        <begin position="116"/>
        <end position="139"/>
    </location>
</feature>
<feature type="transmembrane region" description="Helical" evidence="12">
    <location>
        <begin position="7"/>
        <end position="25"/>
    </location>
</feature>
<feature type="transmembrane region" description="Helical" evidence="12">
    <location>
        <begin position="270"/>
        <end position="294"/>
    </location>
</feature>
<proteinExistence type="inferred from homology"/>
<keyword evidence="5 12" id="KW-0812">Transmembrane</keyword>
<evidence type="ECO:0000256" key="9">
    <source>
        <dbReference type="ARBA" id="ARBA00023136"/>
    </source>
</evidence>
<dbReference type="InterPro" id="IPR038377">
    <property type="entry name" value="Na/Glc_symporter_sf"/>
</dbReference>
<dbReference type="PANTHER" id="PTHR42985:SF40">
    <property type="entry name" value="LD47995P-RELATED"/>
    <property type="match status" value="1"/>
</dbReference>
<keyword evidence="10" id="KW-0739">Sodium transport</keyword>
<gene>
    <name evidence="13" type="ORF">C8D82_11643</name>
</gene>
<organism evidence="13 14">
    <name type="scientific">Victivallis vadensis</name>
    <dbReference type="NCBI Taxonomy" id="172901"/>
    <lineage>
        <taxon>Bacteria</taxon>
        <taxon>Pseudomonadati</taxon>
        <taxon>Lentisphaerota</taxon>
        <taxon>Lentisphaeria</taxon>
        <taxon>Victivallales</taxon>
        <taxon>Victivallaceae</taxon>
        <taxon>Victivallis</taxon>
    </lineage>
</organism>
<dbReference type="GO" id="GO:0015293">
    <property type="term" value="F:symporter activity"/>
    <property type="evidence" value="ECO:0007669"/>
    <property type="project" value="TreeGrafter"/>
</dbReference>
<comment type="subcellular location">
    <subcellularLocation>
        <location evidence="1">Cell membrane</location>
        <topology evidence="1">Multi-pass membrane protein</topology>
    </subcellularLocation>
</comment>
<keyword evidence="9 12" id="KW-0472">Membrane</keyword>
<feature type="transmembrane region" description="Helical" evidence="12">
    <location>
        <begin position="428"/>
        <end position="451"/>
    </location>
</feature>
<keyword evidence="3" id="KW-0813">Transport</keyword>
<dbReference type="InterPro" id="IPR051163">
    <property type="entry name" value="Sodium:Solute_Symporter_SSF"/>
</dbReference>
<dbReference type="GO" id="GO:0006814">
    <property type="term" value="P:sodium ion transport"/>
    <property type="evidence" value="ECO:0007669"/>
    <property type="project" value="UniProtKB-KW"/>
</dbReference>
<feature type="transmembrane region" description="Helical" evidence="12">
    <location>
        <begin position="76"/>
        <end position="96"/>
    </location>
</feature>
<comment type="similarity">
    <text evidence="2 11">Belongs to the sodium:solute symporter (SSF) (TC 2.A.21) family.</text>
</comment>
<evidence type="ECO:0000256" key="1">
    <source>
        <dbReference type="ARBA" id="ARBA00004651"/>
    </source>
</evidence>